<organism evidence="2 3">
    <name type="scientific">Candidatus Endolissoclinum faulkneri L2</name>
    <dbReference type="NCBI Taxonomy" id="1193729"/>
    <lineage>
        <taxon>Bacteria</taxon>
        <taxon>Pseudomonadati</taxon>
        <taxon>Pseudomonadota</taxon>
        <taxon>Alphaproteobacteria</taxon>
        <taxon>Rhodospirillales</taxon>
        <taxon>Rhodospirillaceae</taxon>
        <taxon>Candidatus Endolissoclinum</taxon>
    </lineage>
</organism>
<dbReference type="HOGENOM" id="CLU_3023433_0_0_5"/>
<dbReference type="KEGG" id="thal:A1OE_525"/>
<evidence type="ECO:0000256" key="1">
    <source>
        <dbReference type="SAM" id="Phobius"/>
    </source>
</evidence>
<evidence type="ECO:0000313" key="2">
    <source>
        <dbReference type="EMBL" id="AFX98718.1"/>
    </source>
</evidence>
<dbReference type="Proteomes" id="UP000010077">
    <property type="component" value="Chromosome"/>
</dbReference>
<keyword evidence="1" id="KW-1133">Transmembrane helix</keyword>
<dbReference type="AlphaFoldDB" id="K7Z3Y3"/>
<proteinExistence type="predicted"/>
<keyword evidence="3" id="KW-1185">Reference proteome</keyword>
<protein>
    <submittedName>
        <fullName evidence="2">Uncharacterized protein</fullName>
    </submittedName>
</protein>
<keyword evidence="1" id="KW-0472">Membrane</keyword>
<evidence type="ECO:0000313" key="3">
    <source>
        <dbReference type="Proteomes" id="UP000010077"/>
    </source>
</evidence>
<reference evidence="2 3" key="1">
    <citation type="journal article" date="2012" name="Proc. Natl. Acad. Sci. U.S.A.">
        <title>Genome streamlining and chemical defense in a coral reef symbiosis.</title>
        <authorList>
            <person name="Kwan J.C."/>
            <person name="Donia M.S."/>
            <person name="Han A.W."/>
            <person name="Hirose E."/>
            <person name="Haygood M.G."/>
            <person name="Schmidt E.W."/>
        </authorList>
    </citation>
    <scope>NUCLEOTIDE SEQUENCE [LARGE SCALE GENOMIC DNA]</scope>
    <source>
        <strain evidence="2 3">L2</strain>
    </source>
</reference>
<gene>
    <name evidence="2" type="ORF">A1OE_525</name>
</gene>
<feature type="transmembrane region" description="Helical" evidence="1">
    <location>
        <begin position="17"/>
        <end position="36"/>
    </location>
</feature>
<name>K7Z3Y3_9PROT</name>
<accession>K7Z3Y3</accession>
<sequence>MIESAVPHAPAPITANFFISLSMFMLQTTAYSLSLCKIRKKTFKESNHYSLHRKL</sequence>
<dbReference type="EMBL" id="CP003539">
    <property type="protein sequence ID" value="AFX98718.1"/>
    <property type="molecule type" value="Genomic_DNA"/>
</dbReference>
<keyword evidence="1" id="KW-0812">Transmembrane</keyword>